<evidence type="ECO:0000256" key="1">
    <source>
        <dbReference type="SAM" id="MobiDB-lite"/>
    </source>
</evidence>
<feature type="compositionally biased region" description="Gly residues" evidence="1">
    <location>
        <begin position="65"/>
        <end position="77"/>
    </location>
</feature>
<gene>
    <name evidence="2" type="ORF">D8856_09470</name>
</gene>
<name>A0A3R9IAZ6_STRMT</name>
<reference evidence="2 3" key="1">
    <citation type="submission" date="2018-11" db="EMBL/GenBank/DDBJ databases">
        <title>Species Designations Belie Phenotypic and Genotypic Heterogeneity in Oral Streptococci.</title>
        <authorList>
            <person name="Velsko I."/>
        </authorList>
    </citation>
    <scope>NUCLEOTIDE SEQUENCE [LARGE SCALE GENOMIC DNA]</scope>
    <source>
        <strain evidence="2 3">BCA16</strain>
    </source>
</reference>
<protein>
    <submittedName>
        <fullName evidence="2">Uncharacterized protein</fullName>
    </submittedName>
</protein>
<evidence type="ECO:0000313" key="3">
    <source>
        <dbReference type="Proteomes" id="UP000272928"/>
    </source>
</evidence>
<organism evidence="2 3">
    <name type="scientific">Streptococcus mitis</name>
    <dbReference type="NCBI Taxonomy" id="28037"/>
    <lineage>
        <taxon>Bacteria</taxon>
        <taxon>Bacillati</taxon>
        <taxon>Bacillota</taxon>
        <taxon>Bacilli</taxon>
        <taxon>Lactobacillales</taxon>
        <taxon>Streptococcaceae</taxon>
        <taxon>Streptococcus</taxon>
        <taxon>Streptococcus mitis group</taxon>
    </lineage>
</organism>
<sequence length="87" mass="9096">MNKDFKSLDQKFMPLTEAELVEVEGGWVGGDLVRAVFDIGREVGRAIRGVAIRAYGRIRGRIGSRSGGSSNGGGANNGGAASPDVFN</sequence>
<dbReference type="RefSeq" id="WP_125828386.1">
    <property type="nucleotide sequence ID" value="NZ_RJNQ01000026.1"/>
</dbReference>
<dbReference type="AlphaFoldDB" id="A0A3R9IAZ6"/>
<comment type="caution">
    <text evidence="2">The sequence shown here is derived from an EMBL/GenBank/DDBJ whole genome shotgun (WGS) entry which is preliminary data.</text>
</comment>
<feature type="region of interest" description="Disordered" evidence="1">
    <location>
        <begin position="61"/>
        <end position="87"/>
    </location>
</feature>
<evidence type="ECO:0000313" key="2">
    <source>
        <dbReference type="EMBL" id="RSI75258.1"/>
    </source>
</evidence>
<accession>A0A3R9IAZ6</accession>
<dbReference type="Proteomes" id="UP000272928">
    <property type="component" value="Unassembled WGS sequence"/>
</dbReference>
<dbReference type="EMBL" id="RJNQ01000026">
    <property type="protein sequence ID" value="RSI75258.1"/>
    <property type="molecule type" value="Genomic_DNA"/>
</dbReference>
<feature type="compositionally biased region" description="Low complexity" evidence="1">
    <location>
        <begin position="78"/>
        <end position="87"/>
    </location>
</feature>
<proteinExistence type="predicted"/>